<reference evidence="4 5" key="1">
    <citation type="submission" date="2016-10" db="EMBL/GenBank/DDBJ databases">
        <authorList>
            <person name="de Groot N.N."/>
        </authorList>
    </citation>
    <scope>NUCLEOTIDE SEQUENCE [LARGE SCALE GENOMIC DNA]</scope>
    <source>
        <strain evidence="4 5">DSM 44993</strain>
    </source>
</reference>
<dbReference type="InterPro" id="IPR001647">
    <property type="entry name" value="HTH_TetR"/>
</dbReference>
<dbReference type="AlphaFoldDB" id="A0A1H8YK11"/>
<dbReference type="PANTHER" id="PTHR43479:SF11">
    <property type="entry name" value="ACREF_ENVCD OPERON REPRESSOR-RELATED"/>
    <property type="match status" value="1"/>
</dbReference>
<evidence type="ECO:0000256" key="1">
    <source>
        <dbReference type="ARBA" id="ARBA00023125"/>
    </source>
</evidence>
<sequence length="206" mass="22961">MSLRERKKRAARKALASTALRLAMERGMDQLRVEDIASEVGVSPRTFNNYFASKEQAVCSFIVERQERIRDALLERPADEPLWDAIINATAVQHLREEQPRREDVHRIREMLHNHGLFGEMLRAHADSERLLADALAERAGEGTNPLHACMLAGIVQSASRIAFQTWMQSEDEHSLLPIFVELLREAAAGMPELTAVAAGATAPAS</sequence>
<organism evidence="4 5">
    <name type="scientific">Amycolatopsis saalfeldensis</name>
    <dbReference type="NCBI Taxonomy" id="394193"/>
    <lineage>
        <taxon>Bacteria</taxon>
        <taxon>Bacillati</taxon>
        <taxon>Actinomycetota</taxon>
        <taxon>Actinomycetes</taxon>
        <taxon>Pseudonocardiales</taxon>
        <taxon>Pseudonocardiaceae</taxon>
        <taxon>Amycolatopsis</taxon>
    </lineage>
</organism>
<evidence type="ECO:0000313" key="5">
    <source>
        <dbReference type="Proteomes" id="UP000198582"/>
    </source>
</evidence>
<gene>
    <name evidence="4" type="ORF">SAMN04489732_120172</name>
</gene>
<dbReference type="Pfam" id="PF17754">
    <property type="entry name" value="TetR_C_14"/>
    <property type="match status" value="1"/>
</dbReference>
<dbReference type="SUPFAM" id="SSF46689">
    <property type="entry name" value="Homeodomain-like"/>
    <property type="match status" value="1"/>
</dbReference>
<dbReference type="EMBL" id="FOEF01000020">
    <property type="protein sequence ID" value="SEP52505.1"/>
    <property type="molecule type" value="Genomic_DNA"/>
</dbReference>
<proteinExistence type="predicted"/>
<dbReference type="InterPro" id="IPR041347">
    <property type="entry name" value="MftR_C"/>
</dbReference>
<dbReference type="Proteomes" id="UP000198582">
    <property type="component" value="Unassembled WGS sequence"/>
</dbReference>
<evidence type="ECO:0000313" key="4">
    <source>
        <dbReference type="EMBL" id="SEP52505.1"/>
    </source>
</evidence>
<evidence type="ECO:0000259" key="3">
    <source>
        <dbReference type="PROSITE" id="PS50977"/>
    </source>
</evidence>
<feature type="domain" description="HTH tetR-type" evidence="3">
    <location>
        <begin position="9"/>
        <end position="69"/>
    </location>
</feature>
<dbReference type="InterPro" id="IPR009057">
    <property type="entry name" value="Homeodomain-like_sf"/>
</dbReference>
<protein>
    <submittedName>
        <fullName evidence="4">Regulatory protein, tetR family</fullName>
    </submittedName>
</protein>
<dbReference type="GO" id="GO:0003677">
    <property type="term" value="F:DNA binding"/>
    <property type="evidence" value="ECO:0007669"/>
    <property type="project" value="UniProtKB-UniRule"/>
</dbReference>
<keyword evidence="1 2" id="KW-0238">DNA-binding</keyword>
<name>A0A1H8YK11_9PSEU</name>
<dbReference type="InterPro" id="IPR050624">
    <property type="entry name" value="HTH-type_Tx_Regulator"/>
</dbReference>
<dbReference type="PROSITE" id="PS50977">
    <property type="entry name" value="HTH_TETR_2"/>
    <property type="match status" value="1"/>
</dbReference>
<accession>A0A1H8YK11</accession>
<evidence type="ECO:0000256" key="2">
    <source>
        <dbReference type="PROSITE-ProRule" id="PRU00335"/>
    </source>
</evidence>
<keyword evidence="5" id="KW-1185">Reference proteome</keyword>
<dbReference type="STRING" id="394193.SAMN04489732_120172"/>
<feature type="DNA-binding region" description="H-T-H motif" evidence="2">
    <location>
        <begin position="32"/>
        <end position="51"/>
    </location>
</feature>
<dbReference type="Pfam" id="PF00440">
    <property type="entry name" value="TetR_N"/>
    <property type="match status" value="1"/>
</dbReference>
<dbReference type="OrthoDB" id="3296001at2"/>
<dbReference type="PANTHER" id="PTHR43479">
    <property type="entry name" value="ACREF/ENVCD OPERON REPRESSOR-RELATED"/>
    <property type="match status" value="1"/>
</dbReference>
<dbReference type="Gene3D" id="1.10.357.10">
    <property type="entry name" value="Tetracycline Repressor, domain 2"/>
    <property type="match status" value="1"/>
</dbReference>